<keyword evidence="3" id="KW-0233">DNA recombination</keyword>
<reference evidence="5 6" key="1">
    <citation type="submission" date="2019-08" db="EMBL/GenBank/DDBJ databases">
        <title>Genomes of Antarctic Bizionia species.</title>
        <authorList>
            <person name="Bowman J.P."/>
        </authorList>
    </citation>
    <scope>NUCLEOTIDE SEQUENCE [LARGE SCALE GENOMIC DNA]</scope>
    <source>
        <strain evidence="5 6">IC164</strain>
    </source>
</reference>
<dbReference type="InterPro" id="IPR050090">
    <property type="entry name" value="Tyrosine_recombinase_XerCD"/>
</dbReference>
<evidence type="ECO:0000259" key="4">
    <source>
        <dbReference type="PROSITE" id="PS51898"/>
    </source>
</evidence>
<dbReference type="EMBL" id="VSKN01000005">
    <property type="protein sequence ID" value="TYC14793.1"/>
    <property type="molecule type" value="Genomic_DNA"/>
</dbReference>
<dbReference type="InterPro" id="IPR025269">
    <property type="entry name" value="SAM-like_dom"/>
</dbReference>
<feature type="domain" description="Tyr recombinase" evidence="4">
    <location>
        <begin position="219"/>
        <end position="403"/>
    </location>
</feature>
<dbReference type="Gene3D" id="1.10.443.10">
    <property type="entry name" value="Intergrase catalytic core"/>
    <property type="match status" value="1"/>
</dbReference>
<evidence type="ECO:0000256" key="2">
    <source>
        <dbReference type="ARBA" id="ARBA00023125"/>
    </source>
</evidence>
<proteinExistence type="inferred from homology"/>
<dbReference type="InterPro" id="IPR011010">
    <property type="entry name" value="DNA_brk_join_enz"/>
</dbReference>
<keyword evidence="2" id="KW-0238">DNA-binding</keyword>
<dbReference type="SUPFAM" id="SSF56349">
    <property type="entry name" value="DNA breaking-rejoining enzymes"/>
    <property type="match status" value="1"/>
</dbReference>
<dbReference type="PANTHER" id="PTHR30349">
    <property type="entry name" value="PHAGE INTEGRASE-RELATED"/>
    <property type="match status" value="1"/>
</dbReference>
<evidence type="ECO:0000313" key="5">
    <source>
        <dbReference type="EMBL" id="TYC14793.1"/>
    </source>
</evidence>
<dbReference type="Pfam" id="PF17293">
    <property type="entry name" value="Arm-DNA-bind_5"/>
    <property type="match status" value="1"/>
</dbReference>
<organism evidence="5 6">
    <name type="scientific">Bizionia gelidisalsuginis</name>
    <dbReference type="NCBI Taxonomy" id="291188"/>
    <lineage>
        <taxon>Bacteria</taxon>
        <taxon>Pseudomonadati</taxon>
        <taxon>Bacteroidota</taxon>
        <taxon>Flavobacteriia</taxon>
        <taxon>Flavobacteriales</taxon>
        <taxon>Flavobacteriaceae</taxon>
        <taxon>Bizionia</taxon>
    </lineage>
</organism>
<dbReference type="Pfam" id="PF13102">
    <property type="entry name" value="Phage_int_SAM_5"/>
    <property type="match status" value="1"/>
</dbReference>
<name>A0ABY3MBU9_9FLAO</name>
<dbReference type="InterPro" id="IPR002104">
    <property type="entry name" value="Integrase_catalytic"/>
</dbReference>
<dbReference type="Gene3D" id="1.10.150.130">
    <property type="match status" value="1"/>
</dbReference>
<dbReference type="PANTHER" id="PTHR30349:SF64">
    <property type="entry name" value="PROPHAGE INTEGRASE INTD-RELATED"/>
    <property type="match status" value="1"/>
</dbReference>
<dbReference type="CDD" id="cd01185">
    <property type="entry name" value="INTN1_C_like"/>
    <property type="match status" value="1"/>
</dbReference>
<comment type="similarity">
    <text evidence="1">Belongs to the 'phage' integrase family.</text>
</comment>
<dbReference type="Proteomes" id="UP000323621">
    <property type="component" value="Unassembled WGS sequence"/>
</dbReference>
<keyword evidence="6" id="KW-1185">Reference proteome</keyword>
<dbReference type="InterPro" id="IPR013762">
    <property type="entry name" value="Integrase-like_cat_sf"/>
</dbReference>
<dbReference type="InterPro" id="IPR035386">
    <property type="entry name" value="Arm-DNA-bind_5"/>
</dbReference>
<evidence type="ECO:0000256" key="3">
    <source>
        <dbReference type="ARBA" id="ARBA00023172"/>
    </source>
</evidence>
<dbReference type="RefSeq" id="WP_148380655.1">
    <property type="nucleotide sequence ID" value="NZ_VSKN01000005.1"/>
</dbReference>
<comment type="caution">
    <text evidence="5">The sequence shown here is derived from an EMBL/GenBank/DDBJ whole genome shotgun (WGS) entry which is preliminary data.</text>
</comment>
<sequence length="416" mass="47960">MTSTYSILFLLHKTKATPDGKAPIYARITVNGKRSLISIQRKILIKKWDSTNGKVLGNSAEARAINKYIDDVRYKLNKIHERLLDLERPFTAMAIKNRYIGKDQPTKMLLVIFQAHNNEVDSLIGKDFAPGTAERYRTTKNHIQEYILKEYMVDDIPVKNVDHKFITGLEYYLKTSRKCSHNTSIKYITNFKKIIRIAYANDWIDKDPFIHWKAKLKTIDREFLSKEELQAIIEKKFEIPRLQLVKDIFVFSCFTGLAYIDVKQLSKNDIVIGIDGEHWIKTKRAKTHTRSNIPLLPIPAEIIKGYEDHPQVINNDKLLPILSNQKMNSYLKTIADSCNINKNLTYHLARHTFATTVTLTNGVPIESVSKMLGHKSLKTTQHYAKILDRKVSSDMSALKSILGKEEDNLRMSKKLL</sequence>
<dbReference type="Pfam" id="PF00589">
    <property type="entry name" value="Phage_integrase"/>
    <property type="match status" value="1"/>
</dbReference>
<gene>
    <name evidence="5" type="ORF">ES677_05280</name>
</gene>
<accession>A0ABY3MBU9</accession>
<dbReference type="PROSITE" id="PS51898">
    <property type="entry name" value="TYR_RECOMBINASE"/>
    <property type="match status" value="1"/>
</dbReference>
<dbReference type="InterPro" id="IPR010998">
    <property type="entry name" value="Integrase_recombinase_N"/>
</dbReference>
<evidence type="ECO:0000313" key="6">
    <source>
        <dbReference type="Proteomes" id="UP000323621"/>
    </source>
</evidence>
<protein>
    <submittedName>
        <fullName evidence="5">Site-specific integrase</fullName>
    </submittedName>
</protein>
<evidence type="ECO:0000256" key="1">
    <source>
        <dbReference type="ARBA" id="ARBA00008857"/>
    </source>
</evidence>